<dbReference type="PROSITE" id="PS50850">
    <property type="entry name" value="MFS"/>
    <property type="match status" value="1"/>
</dbReference>
<dbReference type="AlphaFoldDB" id="A0A1D1UXN4"/>
<evidence type="ECO:0000256" key="1">
    <source>
        <dbReference type="ARBA" id="ARBA00004155"/>
    </source>
</evidence>
<comment type="catalytic activity">
    <reaction evidence="11">
        <text>L-alpha-aminoacyl-L-histidine(out) = L-alpha-aminoacyl-L-histidine(in)</text>
        <dbReference type="Rhea" id="RHEA:79375"/>
        <dbReference type="ChEBI" id="CHEBI:229967"/>
    </reaction>
</comment>
<dbReference type="GO" id="GO:0022857">
    <property type="term" value="F:transmembrane transporter activity"/>
    <property type="evidence" value="ECO:0007669"/>
    <property type="project" value="InterPro"/>
</dbReference>
<keyword evidence="3" id="KW-0813">Transport</keyword>
<name>A0A1D1UXN4_RAMVA</name>
<proteinExistence type="inferred from homology"/>
<comment type="catalytic activity">
    <reaction evidence="12">
        <text>L-lysyl-L-alpha-amino acid(out) = L-lysyl-L-alpha-amino acid(in)</text>
        <dbReference type="Rhea" id="RHEA:79387"/>
        <dbReference type="ChEBI" id="CHEBI:229965"/>
    </reaction>
</comment>
<evidence type="ECO:0000256" key="12">
    <source>
        <dbReference type="ARBA" id="ARBA00044891"/>
    </source>
</evidence>
<organism evidence="27 28">
    <name type="scientific">Ramazzottius varieornatus</name>
    <name type="common">Water bear</name>
    <name type="synonym">Tardigrade</name>
    <dbReference type="NCBI Taxonomy" id="947166"/>
    <lineage>
        <taxon>Eukaryota</taxon>
        <taxon>Metazoa</taxon>
        <taxon>Ecdysozoa</taxon>
        <taxon>Tardigrada</taxon>
        <taxon>Eutardigrada</taxon>
        <taxon>Parachela</taxon>
        <taxon>Hypsibioidea</taxon>
        <taxon>Ramazzottiidae</taxon>
        <taxon>Ramazzottius</taxon>
    </lineage>
</organism>
<feature type="transmembrane region" description="Helical" evidence="25">
    <location>
        <begin position="362"/>
        <end position="387"/>
    </location>
</feature>
<dbReference type="OrthoDB" id="424834at2759"/>
<comment type="catalytic activity">
    <reaction evidence="10">
        <text>L-alpha-aminoacyl-L-arginine(out) = L-alpha-aminoacyl-L-arginine(in)</text>
        <dbReference type="Rhea" id="RHEA:79367"/>
        <dbReference type="ChEBI" id="CHEBI:229968"/>
    </reaction>
</comment>
<evidence type="ECO:0000313" key="27">
    <source>
        <dbReference type="EMBL" id="GAU92057.1"/>
    </source>
</evidence>
<dbReference type="Pfam" id="PF07690">
    <property type="entry name" value="MFS_1"/>
    <property type="match status" value="1"/>
</dbReference>
<comment type="caution">
    <text evidence="27">The sequence shown here is derived from an EMBL/GenBank/DDBJ whole genome shotgun (WGS) entry which is preliminary data.</text>
</comment>
<dbReference type="InterPro" id="IPR052187">
    <property type="entry name" value="MFSD1"/>
</dbReference>
<dbReference type="InterPro" id="IPR036259">
    <property type="entry name" value="MFS_trans_sf"/>
</dbReference>
<evidence type="ECO:0000256" key="23">
    <source>
        <dbReference type="ARBA" id="ARBA00045709"/>
    </source>
</evidence>
<feature type="transmembrane region" description="Helical" evidence="25">
    <location>
        <begin position="83"/>
        <end position="108"/>
    </location>
</feature>
<feature type="transmembrane region" description="Helical" evidence="25">
    <location>
        <begin position="399"/>
        <end position="423"/>
    </location>
</feature>
<evidence type="ECO:0000256" key="2">
    <source>
        <dbReference type="ARBA" id="ARBA00008335"/>
    </source>
</evidence>
<gene>
    <name evidence="27" type="primary">RvY_04200</name>
    <name evidence="27" type="synonym">RvY_04200.1</name>
    <name evidence="27" type="ORF">RvY_04200-1</name>
</gene>
<keyword evidence="7" id="KW-0458">Lysosome</keyword>
<comment type="catalytic activity">
    <reaction evidence="20">
        <text>L-lysyl-glycine(out) = L-lysyl-glycine(in)</text>
        <dbReference type="Rhea" id="RHEA:79407"/>
        <dbReference type="ChEBI" id="CHEBI:191202"/>
    </reaction>
</comment>
<dbReference type="EMBL" id="BDGG01000002">
    <property type="protein sequence ID" value="GAU92057.1"/>
    <property type="molecule type" value="Genomic_DNA"/>
</dbReference>
<feature type="transmembrane region" description="Helical" evidence="25">
    <location>
        <begin position="274"/>
        <end position="293"/>
    </location>
</feature>
<evidence type="ECO:0000313" key="28">
    <source>
        <dbReference type="Proteomes" id="UP000186922"/>
    </source>
</evidence>
<evidence type="ECO:0000256" key="4">
    <source>
        <dbReference type="ARBA" id="ARBA00022692"/>
    </source>
</evidence>
<feature type="transmembrane region" description="Helical" evidence="25">
    <location>
        <begin position="328"/>
        <end position="350"/>
    </location>
</feature>
<feature type="transmembrane region" description="Helical" evidence="25">
    <location>
        <begin position="238"/>
        <end position="262"/>
    </location>
</feature>
<comment type="catalytic activity">
    <reaction evidence="14">
        <text>L-aspartyl-L-lysine(out) = L-aspartyl-L-lysine(in)</text>
        <dbReference type="Rhea" id="RHEA:79411"/>
        <dbReference type="ChEBI" id="CHEBI:229953"/>
    </reaction>
</comment>
<accession>A0A1D1UXN4</accession>
<evidence type="ECO:0000256" key="25">
    <source>
        <dbReference type="SAM" id="Phobius"/>
    </source>
</evidence>
<evidence type="ECO:0000256" key="24">
    <source>
        <dbReference type="ARBA" id="ARBA00046376"/>
    </source>
</evidence>
<evidence type="ECO:0000256" key="18">
    <source>
        <dbReference type="ARBA" id="ARBA00044912"/>
    </source>
</evidence>
<evidence type="ECO:0000256" key="9">
    <source>
        <dbReference type="ARBA" id="ARBA00044878"/>
    </source>
</evidence>
<comment type="similarity">
    <text evidence="2">Belongs to the major facilitator superfamily.</text>
</comment>
<keyword evidence="28" id="KW-1185">Reference proteome</keyword>
<comment type="subcellular location">
    <subcellularLocation>
        <location evidence="1">Lysosome membrane</location>
        <topology evidence="1">Multi-pass membrane protein</topology>
    </subcellularLocation>
</comment>
<evidence type="ECO:0000256" key="7">
    <source>
        <dbReference type="ARBA" id="ARBA00023228"/>
    </source>
</evidence>
<feature type="transmembrane region" description="Helical" evidence="25">
    <location>
        <begin position="305"/>
        <end position="322"/>
    </location>
</feature>
<evidence type="ECO:0000256" key="5">
    <source>
        <dbReference type="ARBA" id="ARBA00022989"/>
    </source>
</evidence>
<feature type="transmembrane region" description="Helical" evidence="25">
    <location>
        <begin position="114"/>
        <end position="133"/>
    </location>
</feature>
<feature type="transmembrane region" description="Helical" evidence="25">
    <location>
        <begin position="185"/>
        <end position="206"/>
    </location>
</feature>
<evidence type="ECO:0000256" key="8">
    <source>
        <dbReference type="ARBA" id="ARBA00044876"/>
    </source>
</evidence>
<protein>
    <recommendedName>
        <fullName evidence="21">Lysosomal dipeptide transporter MFSD1</fullName>
    </recommendedName>
    <alternativeName>
        <fullName evidence="22">Major facilitator superfamily domain-containing protein 1</fullName>
    </alternativeName>
</protein>
<comment type="catalytic activity">
    <reaction evidence="19">
        <text>L-alanyl-L-lysine(out) = L-alanyl-L-lysine(in)</text>
        <dbReference type="Rhea" id="RHEA:79415"/>
        <dbReference type="ChEBI" id="CHEBI:192470"/>
    </reaction>
</comment>
<evidence type="ECO:0000256" key="16">
    <source>
        <dbReference type="ARBA" id="ARBA00044900"/>
    </source>
</evidence>
<feature type="transmembrane region" description="Helical" evidence="25">
    <location>
        <begin position="6"/>
        <end position="23"/>
    </location>
</feature>
<keyword evidence="4 25" id="KW-0812">Transmembrane</keyword>
<dbReference type="InterPro" id="IPR011701">
    <property type="entry name" value="MFS"/>
</dbReference>
<keyword evidence="6 25" id="KW-0472">Membrane</keyword>
<evidence type="ECO:0000256" key="21">
    <source>
        <dbReference type="ARBA" id="ARBA00044985"/>
    </source>
</evidence>
<dbReference type="PANTHER" id="PTHR23512:SF3">
    <property type="entry name" value="MAJOR FACILITATOR SUPERFAMILY DOMAIN-CONTAINING PROTEIN 1"/>
    <property type="match status" value="1"/>
</dbReference>
<evidence type="ECO:0000256" key="15">
    <source>
        <dbReference type="ARBA" id="ARBA00044899"/>
    </source>
</evidence>
<evidence type="ECO:0000256" key="11">
    <source>
        <dbReference type="ARBA" id="ARBA00044884"/>
    </source>
</evidence>
<evidence type="ECO:0000256" key="22">
    <source>
        <dbReference type="ARBA" id="ARBA00045018"/>
    </source>
</evidence>
<evidence type="ECO:0000256" key="3">
    <source>
        <dbReference type="ARBA" id="ARBA00022448"/>
    </source>
</evidence>
<comment type="subunit">
    <text evidence="24">Homodimer. Interacts with lysosomal protein GLMP (via lumenal domain); the interaction starts while both proteins are still in the endoplasmic reticulum and is required for stabilization of MFSD1 in lysosomes but has no direct effect on its targeting to lysosomes or transporter activity.</text>
</comment>
<dbReference type="InterPro" id="IPR020846">
    <property type="entry name" value="MFS_dom"/>
</dbReference>
<evidence type="ECO:0000259" key="26">
    <source>
        <dbReference type="PROSITE" id="PS50850"/>
    </source>
</evidence>
<comment type="catalytic activity">
    <reaction evidence="13">
        <text>L-alpha-aminoacyl-L-lysine(out) = L-alpha-aminoacyl-L-lysine(in)</text>
        <dbReference type="Rhea" id="RHEA:79383"/>
        <dbReference type="ChEBI" id="CHEBI:229966"/>
    </reaction>
</comment>
<evidence type="ECO:0000256" key="13">
    <source>
        <dbReference type="ARBA" id="ARBA00044893"/>
    </source>
</evidence>
<comment type="catalytic activity">
    <reaction evidence="16">
        <text>L-lysyl-L-lysine(out) = L-lysyl-L-lysine(in)</text>
        <dbReference type="Rhea" id="RHEA:79403"/>
        <dbReference type="ChEBI" id="CHEBI:229956"/>
    </reaction>
</comment>
<comment type="function">
    <text evidence="23">Lysosomal dipeptide uniporter that selectively exports lysine, arginine or histidine-containing dipeptides with a net positive charge from the lysosome lumen into the cytosol. Could play a role in a specific type of protein O-glycosylation indirectly regulating macrophages migration and tissue invasion. Also essential for liver homeostasis.</text>
</comment>
<sequence>MDNYRWVYLLFSCLTLFFAQWGFDEMGILASRMSGLSPECIWNNGTDATCLTMTASEFNGLFVAHFWSGTISAIGTGYITGRFGIWIGSLCVALAQLLGMLIFTVGPYGPTTNVAYAVMLIGRIIFGCGFWGSSVVSQQVMSHWFFGRELAMAFSLYTNSIRIASIISFASLGTVAQKYGMQNTMWIVFGLAVLGPSSSVLGGWVYKRFAAISMAEERWLASSARTGISLSLIKKLSWHYWTVAIFFFATYGTLVSILADFAKFLTEARGLNEATAGVTTGIISDIGILSPLLGIVTDRYGWRDIQMIASSTFILTGLLVITTSTSALSMPVIFCVLVGAGYVLFTSSVWSSVVAVTTSTTVGVAMSITTAIQSFSGGAFLLMLGLLLDRNSMEERGTWMSFFVVLAVTVSVALLSALAALYLDRKNILRPLRSKHSTYVPAAAAEMNTAVDEVQPFAKANGSARGGYRYSDSLSSGSVGSPTCVNC</sequence>
<evidence type="ECO:0000256" key="6">
    <source>
        <dbReference type="ARBA" id="ARBA00023136"/>
    </source>
</evidence>
<comment type="catalytic activity">
    <reaction evidence="18">
        <text>L-histidyl-L-alpha-amino acid(out) = L-histidyl-L-alpha-amino acid(in)</text>
        <dbReference type="Rhea" id="RHEA:79379"/>
        <dbReference type="ChEBI" id="CHEBI:229964"/>
    </reaction>
</comment>
<keyword evidence="5 25" id="KW-1133">Transmembrane helix</keyword>
<comment type="catalytic activity">
    <reaction evidence="17">
        <text>L-arginyl-glycine(out) = L-arginyl-glycine(in)</text>
        <dbReference type="Rhea" id="RHEA:79391"/>
        <dbReference type="ChEBI" id="CHEBI:229955"/>
    </reaction>
</comment>
<evidence type="ECO:0000256" key="19">
    <source>
        <dbReference type="ARBA" id="ARBA00044919"/>
    </source>
</evidence>
<dbReference type="GO" id="GO:0005765">
    <property type="term" value="C:lysosomal membrane"/>
    <property type="evidence" value="ECO:0007669"/>
    <property type="project" value="UniProtKB-SubCell"/>
</dbReference>
<evidence type="ECO:0000256" key="14">
    <source>
        <dbReference type="ARBA" id="ARBA00044898"/>
    </source>
</evidence>
<dbReference type="SUPFAM" id="SSF103473">
    <property type="entry name" value="MFS general substrate transporter"/>
    <property type="match status" value="1"/>
</dbReference>
<evidence type="ECO:0000256" key="10">
    <source>
        <dbReference type="ARBA" id="ARBA00044881"/>
    </source>
</evidence>
<comment type="catalytic activity">
    <reaction evidence="9">
        <text>L-histidyl-glycine(out) = L-histidyl-glycine(in)</text>
        <dbReference type="Rhea" id="RHEA:79395"/>
        <dbReference type="ChEBI" id="CHEBI:229957"/>
    </reaction>
</comment>
<evidence type="ECO:0000256" key="20">
    <source>
        <dbReference type="ARBA" id="ARBA00044924"/>
    </source>
</evidence>
<comment type="catalytic activity">
    <reaction evidence="15">
        <text>L-arginyl-L-alpha-amino acid(out) = L-arginyl-L-alpha-amino acid(in)</text>
        <dbReference type="Rhea" id="RHEA:79371"/>
        <dbReference type="ChEBI" id="CHEBI:84315"/>
    </reaction>
</comment>
<feature type="transmembrane region" description="Helical" evidence="25">
    <location>
        <begin position="154"/>
        <end position="173"/>
    </location>
</feature>
<reference evidence="27 28" key="1">
    <citation type="journal article" date="2016" name="Nat. Commun.">
        <title>Extremotolerant tardigrade genome and improved radiotolerance of human cultured cells by tardigrade-unique protein.</title>
        <authorList>
            <person name="Hashimoto T."/>
            <person name="Horikawa D.D."/>
            <person name="Saito Y."/>
            <person name="Kuwahara H."/>
            <person name="Kozuka-Hata H."/>
            <person name="Shin-I T."/>
            <person name="Minakuchi Y."/>
            <person name="Ohishi K."/>
            <person name="Motoyama A."/>
            <person name="Aizu T."/>
            <person name="Enomoto A."/>
            <person name="Kondo K."/>
            <person name="Tanaka S."/>
            <person name="Hara Y."/>
            <person name="Koshikawa S."/>
            <person name="Sagara H."/>
            <person name="Miura T."/>
            <person name="Yokobori S."/>
            <person name="Miyagawa K."/>
            <person name="Suzuki Y."/>
            <person name="Kubo T."/>
            <person name="Oyama M."/>
            <person name="Kohara Y."/>
            <person name="Fujiyama A."/>
            <person name="Arakawa K."/>
            <person name="Katayama T."/>
            <person name="Toyoda A."/>
            <person name="Kunieda T."/>
        </authorList>
    </citation>
    <scope>NUCLEOTIDE SEQUENCE [LARGE SCALE GENOMIC DNA]</scope>
    <source>
        <strain evidence="27 28">YOKOZUNA-1</strain>
    </source>
</reference>
<dbReference type="STRING" id="947166.A0A1D1UXN4"/>
<evidence type="ECO:0000256" key="17">
    <source>
        <dbReference type="ARBA" id="ARBA00044903"/>
    </source>
</evidence>
<dbReference type="PANTHER" id="PTHR23512">
    <property type="entry name" value="MAJOR FACILITATOR SUPERFAMILY DOMAIN-CONTAINING PROTEIN 1"/>
    <property type="match status" value="1"/>
</dbReference>
<dbReference type="Proteomes" id="UP000186922">
    <property type="component" value="Unassembled WGS sequence"/>
</dbReference>
<dbReference type="Gene3D" id="1.20.1250.20">
    <property type="entry name" value="MFS general substrate transporter like domains"/>
    <property type="match status" value="2"/>
</dbReference>
<feature type="domain" description="Major facilitator superfamily (MFS) profile" evidence="26">
    <location>
        <begin position="10"/>
        <end position="428"/>
    </location>
</feature>
<comment type="catalytic activity">
    <reaction evidence="8">
        <text>L-lysyl-L-alanine(out) = L-lysyl-L-alanine(in)</text>
        <dbReference type="Rhea" id="RHEA:79399"/>
        <dbReference type="ChEBI" id="CHEBI:229954"/>
    </reaction>
</comment>